<evidence type="ECO:0000313" key="1">
    <source>
        <dbReference type="EMBL" id="KAF9648885.1"/>
    </source>
</evidence>
<reference evidence="1" key="1">
    <citation type="submission" date="2019-10" db="EMBL/GenBank/DDBJ databases">
        <authorList>
            <consortium name="DOE Joint Genome Institute"/>
            <person name="Kuo A."/>
            <person name="Miyauchi S."/>
            <person name="Kiss E."/>
            <person name="Drula E."/>
            <person name="Kohler A."/>
            <person name="Sanchez-Garcia M."/>
            <person name="Andreopoulos B."/>
            <person name="Barry K.W."/>
            <person name="Bonito G."/>
            <person name="Buee M."/>
            <person name="Carver A."/>
            <person name="Chen C."/>
            <person name="Cichocki N."/>
            <person name="Clum A."/>
            <person name="Culley D."/>
            <person name="Crous P.W."/>
            <person name="Fauchery L."/>
            <person name="Girlanda M."/>
            <person name="Hayes R."/>
            <person name="Keri Z."/>
            <person name="Labutti K."/>
            <person name="Lipzen A."/>
            <person name="Lombard V."/>
            <person name="Magnuson J."/>
            <person name="Maillard F."/>
            <person name="Morin E."/>
            <person name="Murat C."/>
            <person name="Nolan M."/>
            <person name="Ohm R."/>
            <person name="Pangilinan J."/>
            <person name="Pereira M."/>
            <person name="Perotto S."/>
            <person name="Peter M."/>
            <person name="Riley R."/>
            <person name="Sitrit Y."/>
            <person name="Stielow B."/>
            <person name="Szollosi G."/>
            <person name="Zifcakova L."/>
            <person name="Stursova M."/>
            <person name="Spatafora J.W."/>
            <person name="Tedersoo L."/>
            <person name="Vaario L.-M."/>
            <person name="Yamada A."/>
            <person name="Yan M."/>
            <person name="Wang P."/>
            <person name="Xu J."/>
            <person name="Bruns T."/>
            <person name="Baldrian P."/>
            <person name="Vilgalys R."/>
            <person name="Henrissat B."/>
            <person name="Grigoriev I.V."/>
            <person name="Hibbett D."/>
            <person name="Nagy L.G."/>
            <person name="Martin F.M."/>
        </authorList>
    </citation>
    <scope>NUCLEOTIDE SEQUENCE</scope>
    <source>
        <strain evidence="1">P2</strain>
    </source>
</reference>
<protein>
    <submittedName>
        <fullName evidence="1">Uncharacterized protein</fullName>
    </submittedName>
</protein>
<organism evidence="1 2">
    <name type="scientific">Thelephora ganbajun</name>
    <name type="common">Ganba fungus</name>
    <dbReference type="NCBI Taxonomy" id="370292"/>
    <lineage>
        <taxon>Eukaryota</taxon>
        <taxon>Fungi</taxon>
        <taxon>Dikarya</taxon>
        <taxon>Basidiomycota</taxon>
        <taxon>Agaricomycotina</taxon>
        <taxon>Agaricomycetes</taxon>
        <taxon>Thelephorales</taxon>
        <taxon>Thelephoraceae</taxon>
        <taxon>Thelephora</taxon>
    </lineage>
</organism>
<sequence>MAVPLGRAFLAVLTLSLILSCVGTCPEMGAKNKSIRLRQVHDLFARKLWFPHNSELPNDCAIYPPHYRSSCYPCMRKDCVRNHSRATS</sequence>
<gene>
    <name evidence="1" type="ORF">BDM02DRAFT_3114747</name>
</gene>
<comment type="caution">
    <text evidence="1">The sequence shown here is derived from an EMBL/GenBank/DDBJ whole genome shotgun (WGS) entry which is preliminary data.</text>
</comment>
<keyword evidence="2" id="KW-1185">Reference proteome</keyword>
<accession>A0ACB6ZHH4</accession>
<reference evidence="1" key="2">
    <citation type="journal article" date="2020" name="Nat. Commun.">
        <title>Large-scale genome sequencing of mycorrhizal fungi provides insights into the early evolution of symbiotic traits.</title>
        <authorList>
            <person name="Miyauchi S."/>
            <person name="Kiss E."/>
            <person name="Kuo A."/>
            <person name="Drula E."/>
            <person name="Kohler A."/>
            <person name="Sanchez-Garcia M."/>
            <person name="Morin E."/>
            <person name="Andreopoulos B."/>
            <person name="Barry K.W."/>
            <person name="Bonito G."/>
            <person name="Buee M."/>
            <person name="Carver A."/>
            <person name="Chen C."/>
            <person name="Cichocki N."/>
            <person name="Clum A."/>
            <person name="Culley D."/>
            <person name="Crous P.W."/>
            <person name="Fauchery L."/>
            <person name="Girlanda M."/>
            <person name="Hayes R.D."/>
            <person name="Keri Z."/>
            <person name="LaButti K."/>
            <person name="Lipzen A."/>
            <person name="Lombard V."/>
            <person name="Magnuson J."/>
            <person name="Maillard F."/>
            <person name="Murat C."/>
            <person name="Nolan M."/>
            <person name="Ohm R.A."/>
            <person name="Pangilinan J."/>
            <person name="Pereira M.F."/>
            <person name="Perotto S."/>
            <person name="Peter M."/>
            <person name="Pfister S."/>
            <person name="Riley R."/>
            <person name="Sitrit Y."/>
            <person name="Stielow J.B."/>
            <person name="Szollosi G."/>
            <person name="Zifcakova L."/>
            <person name="Stursova M."/>
            <person name="Spatafora J.W."/>
            <person name="Tedersoo L."/>
            <person name="Vaario L.M."/>
            <person name="Yamada A."/>
            <person name="Yan M."/>
            <person name="Wang P."/>
            <person name="Xu J."/>
            <person name="Bruns T."/>
            <person name="Baldrian P."/>
            <person name="Vilgalys R."/>
            <person name="Dunand C."/>
            <person name="Henrissat B."/>
            <person name="Grigoriev I.V."/>
            <person name="Hibbett D."/>
            <person name="Nagy L.G."/>
            <person name="Martin F.M."/>
        </authorList>
    </citation>
    <scope>NUCLEOTIDE SEQUENCE</scope>
    <source>
        <strain evidence="1">P2</strain>
    </source>
</reference>
<evidence type="ECO:0000313" key="2">
    <source>
        <dbReference type="Proteomes" id="UP000886501"/>
    </source>
</evidence>
<proteinExistence type="predicted"/>
<dbReference type="EMBL" id="MU118006">
    <property type="protein sequence ID" value="KAF9648885.1"/>
    <property type="molecule type" value="Genomic_DNA"/>
</dbReference>
<name>A0ACB6ZHH4_THEGA</name>
<dbReference type="Proteomes" id="UP000886501">
    <property type="component" value="Unassembled WGS sequence"/>
</dbReference>